<proteinExistence type="predicted"/>
<keyword evidence="1" id="KW-0472">Membrane</keyword>
<gene>
    <name evidence="2" type="ORF">ADK37_26050</name>
</gene>
<feature type="transmembrane region" description="Helical" evidence="1">
    <location>
        <begin position="67"/>
        <end position="86"/>
    </location>
</feature>
<dbReference type="eggNOG" id="ENOG5032AH6">
    <property type="taxonomic scope" value="Bacteria"/>
</dbReference>
<name>A0A0L8L3V5_9ACTN</name>
<sequence>MRGRSARWDGGMNTTQPSGSRLLTGWSVAGLVLLLPTVVLAWIAVLASERGSRCLMYGEECSTIPGGLLYGLFCAALAAGVLALAWPRTRAESARAGAVVVQWGAQLTLGAMILSGA</sequence>
<organism evidence="2 3">
    <name type="scientific">Streptomyces resistomycificus</name>
    <dbReference type="NCBI Taxonomy" id="67356"/>
    <lineage>
        <taxon>Bacteria</taxon>
        <taxon>Bacillati</taxon>
        <taxon>Actinomycetota</taxon>
        <taxon>Actinomycetes</taxon>
        <taxon>Kitasatosporales</taxon>
        <taxon>Streptomycetaceae</taxon>
        <taxon>Streptomyces</taxon>
        <taxon>Streptomyces aurantiacus group</taxon>
    </lineage>
</organism>
<accession>A0A0L8L3V5</accession>
<evidence type="ECO:0000313" key="2">
    <source>
        <dbReference type="EMBL" id="KOG32769.1"/>
    </source>
</evidence>
<dbReference type="EMBL" id="LGUS01000180">
    <property type="protein sequence ID" value="KOG32769.1"/>
    <property type="molecule type" value="Genomic_DNA"/>
</dbReference>
<keyword evidence="3" id="KW-1185">Reference proteome</keyword>
<comment type="caution">
    <text evidence="2">The sequence shown here is derived from an EMBL/GenBank/DDBJ whole genome shotgun (WGS) entry which is preliminary data.</text>
</comment>
<dbReference type="Proteomes" id="UP000037251">
    <property type="component" value="Unassembled WGS sequence"/>
</dbReference>
<reference evidence="3" key="1">
    <citation type="submission" date="2015-07" db="EMBL/GenBank/DDBJ databases">
        <authorList>
            <person name="Ju K.-S."/>
            <person name="Doroghazi J.R."/>
            <person name="Metcalf W.W."/>
        </authorList>
    </citation>
    <scope>NUCLEOTIDE SEQUENCE [LARGE SCALE GENOMIC DNA]</scope>
    <source>
        <strain evidence="3">NRRL 2290</strain>
    </source>
</reference>
<evidence type="ECO:0000313" key="3">
    <source>
        <dbReference type="Proteomes" id="UP000037251"/>
    </source>
</evidence>
<feature type="transmembrane region" description="Helical" evidence="1">
    <location>
        <begin position="21"/>
        <end position="47"/>
    </location>
</feature>
<protein>
    <submittedName>
        <fullName evidence="2">Uncharacterized protein</fullName>
    </submittedName>
</protein>
<keyword evidence="1" id="KW-1133">Transmembrane helix</keyword>
<keyword evidence="1" id="KW-0812">Transmembrane</keyword>
<dbReference type="PATRIC" id="fig|67356.5.peg.5581"/>
<dbReference type="STRING" id="67356.AQJ84_34450"/>
<evidence type="ECO:0000256" key="1">
    <source>
        <dbReference type="SAM" id="Phobius"/>
    </source>
</evidence>
<dbReference type="AlphaFoldDB" id="A0A0L8L3V5"/>